<evidence type="ECO:0000259" key="7">
    <source>
        <dbReference type="PROSITE" id="PS50948"/>
    </source>
</evidence>
<comment type="cofactor">
    <cofactor evidence="1">
        <name>Ca(2+)</name>
        <dbReference type="ChEBI" id="CHEBI:29108"/>
    </cofactor>
</comment>
<gene>
    <name evidence="9" type="ORF">PEVE_00045057</name>
</gene>
<organism evidence="9 10">
    <name type="scientific">Porites evermanni</name>
    <dbReference type="NCBI Taxonomy" id="104178"/>
    <lineage>
        <taxon>Eukaryota</taxon>
        <taxon>Metazoa</taxon>
        <taxon>Cnidaria</taxon>
        <taxon>Anthozoa</taxon>
        <taxon>Hexacorallia</taxon>
        <taxon>Scleractinia</taxon>
        <taxon>Fungiina</taxon>
        <taxon>Poritidae</taxon>
        <taxon>Porites</taxon>
    </lineage>
</organism>
<evidence type="ECO:0000313" key="10">
    <source>
        <dbReference type="Proteomes" id="UP001159427"/>
    </source>
</evidence>
<sequence>HVLLGHAISTNHVTSLPHCHLFCVEHPKCLSYNFQYVSASPSHECEINYATGKMCPHNITRKEGFKYYEDTEIRTCGTRCPETNEADFQFSFPNKTVHDYVHLNLQDYNPSLPALTEFTICLWIRVSDQSDDGALFSYSLPDEHNEILITDYTSLRFMINGYLRTSERAVNDDRWHHICTTWENTAGTWSVYIDGASVAQGDEFETGHVISSDGTIILGQDQDSHGGEFEQVQSFSGEMYGVNMWNAVLSEEEILCMFRSCSSGIGNYLKFTDFVGGSHGNVTRKSSNTCFP</sequence>
<accession>A0ABN8LQT9</accession>
<dbReference type="PROSITE" id="PS51828">
    <property type="entry name" value="PTX_2"/>
    <property type="match status" value="1"/>
</dbReference>
<evidence type="ECO:0008006" key="11">
    <source>
        <dbReference type="Google" id="ProtNLM"/>
    </source>
</evidence>
<dbReference type="PRINTS" id="PR00895">
    <property type="entry name" value="PENTAXIN"/>
</dbReference>
<evidence type="ECO:0000256" key="2">
    <source>
        <dbReference type="ARBA" id="ARBA00022723"/>
    </source>
</evidence>
<feature type="non-terminal residue" evidence="9">
    <location>
        <position position="1"/>
    </location>
</feature>
<protein>
    <recommendedName>
        <fullName evidence="11">Pentaxin</fullName>
    </recommendedName>
</protein>
<dbReference type="EMBL" id="CALNXI010000098">
    <property type="protein sequence ID" value="CAH3018855.1"/>
    <property type="molecule type" value="Genomic_DNA"/>
</dbReference>
<dbReference type="PROSITE" id="PS50948">
    <property type="entry name" value="PAN"/>
    <property type="match status" value="1"/>
</dbReference>
<proteinExistence type="predicted"/>
<dbReference type="InterPro" id="IPR003609">
    <property type="entry name" value="Pan_app"/>
</dbReference>
<evidence type="ECO:0000256" key="5">
    <source>
        <dbReference type="ARBA" id="ARBA00023180"/>
    </source>
</evidence>
<keyword evidence="10" id="KW-1185">Reference proteome</keyword>
<feature type="domain" description="Pentraxin (PTX)" evidence="8">
    <location>
        <begin position="86"/>
        <end position="290"/>
    </location>
</feature>
<dbReference type="PANTHER" id="PTHR19277">
    <property type="entry name" value="PENTRAXIN"/>
    <property type="match status" value="1"/>
</dbReference>
<dbReference type="SMART" id="SM00159">
    <property type="entry name" value="PTX"/>
    <property type="match status" value="1"/>
</dbReference>
<dbReference type="Pfam" id="PF00024">
    <property type="entry name" value="PAN_1"/>
    <property type="match status" value="1"/>
</dbReference>
<dbReference type="InterPro" id="IPR051360">
    <property type="entry name" value="Neuronal_Pentraxin_Related"/>
</dbReference>
<keyword evidence="3" id="KW-0106">Calcium</keyword>
<dbReference type="InterPro" id="IPR001759">
    <property type="entry name" value="PTX_dom"/>
</dbReference>
<dbReference type="Proteomes" id="UP001159427">
    <property type="component" value="Unassembled WGS sequence"/>
</dbReference>
<name>A0ABN8LQT9_9CNID</name>
<reference evidence="9 10" key="1">
    <citation type="submission" date="2022-05" db="EMBL/GenBank/DDBJ databases">
        <authorList>
            <consortium name="Genoscope - CEA"/>
            <person name="William W."/>
        </authorList>
    </citation>
    <scope>NUCLEOTIDE SEQUENCE [LARGE SCALE GENOMIC DNA]</scope>
</reference>
<evidence type="ECO:0000256" key="3">
    <source>
        <dbReference type="ARBA" id="ARBA00022837"/>
    </source>
</evidence>
<feature type="domain" description="Apple" evidence="7">
    <location>
        <begin position="1"/>
        <end position="72"/>
    </location>
</feature>
<evidence type="ECO:0000256" key="6">
    <source>
        <dbReference type="PROSITE-ProRule" id="PRU01172"/>
    </source>
</evidence>
<keyword evidence="2" id="KW-0479">Metal-binding</keyword>
<evidence type="ECO:0000256" key="1">
    <source>
        <dbReference type="ARBA" id="ARBA00001913"/>
    </source>
</evidence>
<evidence type="ECO:0000256" key="4">
    <source>
        <dbReference type="ARBA" id="ARBA00023157"/>
    </source>
</evidence>
<dbReference type="PANTHER" id="PTHR19277:SF125">
    <property type="entry name" value="B6"/>
    <property type="match status" value="1"/>
</dbReference>
<dbReference type="SUPFAM" id="SSF49899">
    <property type="entry name" value="Concanavalin A-like lectins/glucanases"/>
    <property type="match status" value="1"/>
</dbReference>
<comment type="caution">
    <text evidence="6">Lacks conserved residue(s) required for the propagation of feature annotation.</text>
</comment>
<evidence type="ECO:0000313" key="9">
    <source>
        <dbReference type="EMBL" id="CAH3018855.1"/>
    </source>
</evidence>
<evidence type="ECO:0000259" key="8">
    <source>
        <dbReference type="PROSITE" id="PS51828"/>
    </source>
</evidence>
<keyword evidence="4" id="KW-1015">Disulfide bond</keyword>
<comment type="caution">
    <text evidence="9">The sequence shown here is derived from an EMBL/GenBank/DDBJ whole genome shotgun (WGS) entry which is preliminary data.</text>
</comment>
<keyword evidence="5" id="KW-0325">Glycoprotein</keyword>
<dbReference type="InterPro" id="IPR013320">
    <property type="entry name" value="ConA-like_dom_sf"/>
</dbReference>
<dbReference type="Pfam" id="PF00354">
    <property type="entry name" value="Pentaxin"/>
    <property type="match status" value="1"/>
</dbReference>
<dbReference type="Gene3D" id="2.60.120.200">
    <property type="match status" value="1"/>
</dbReference>